<comment type="caution">
    <text evidence="1">The sequence shown here is derived from an EMBL/GenBank/DDBJ whole genome shotgun (WGS) entry which is preliminary data.</text>
</comment>
<dbReference type="InterPro" id="IPR013783">
    <property type="entry name" value="Ig-like_fold"/>
</dbReference>
<evidence type="ECO:0000313" key="2">
    <source>
        <dbReference type="Proteomes" id="UP000175691"/>
    </source>
</evidence>
<dbReference type="Gene3D" id="2.60.40.10">
    <property type="entry name" value="Immunoglobulins"/>
    <property type="match status" value="1"/>
</dbReference>
<name>A0A1E7ZE95_9ALTE</name>
<proteinExistence type="predicted"/>
<dbReference type="RefSeq" id="WP_070124166.1">
    <property type="nucleotide sequence ID" value="NZ_MDHN01000010.1"/>
</dbReference>
<keyword evidence="2" id="KW-1185">Reference proteome</keyword>
<dbReference type="EMBL" id="MDHN01000010">
    <property type="protein sequence ID" value="OFC71826.1"/>
    <property type="molecule type" value="Genomic_DNA"/>
</dbReference>
<dbReference type="STRING" id="1656094.BFC18_06635"/>
<gene>
    <name evidence="1" type="ORF">BFC18_06635</name>
</gene>
<organism evidence="1 2">
    <name type="scientific">Alteromonas confluentis</name>
    <dbReference type="NCBI Taxonomy" id="1656094"/>
    <lineage>
        <taxon>Bacteria</taxon>
        <taxon>Pseudomonadati</taxon>
        <taxon>Pseudomonadota</taxon>
        <taxon>Gammaproteobacteria</taxon>
        <taxon>Alteromonadales</taxon>
        <taxon>Alteromonadaceae</taxon>
        <taxon>Alteromonas/Salinimonas group</taxon>
        <taxon>Alteromonas</taxon>
    </lineage>
</organism>
<evidence type="ECO:0000313" key="1">
    <source>
        <dbReference type="EMBL" id="OFC71826.1"/>
    </source>
</evidence>
<dbReference type="Gene3D" id="2.60.120.560">
    <property type="entry name" value="Exo-inulinase, domain 1"/>
    <property type="match status" value="1"/>
</dbReference>
<protein>
    <submittedName>
        <fullName evidence="1">Uncharacterized protein</fullName>
    </submittedName>
</protein>
<dbReference type="Proteomes" id="UP000175691">
    <property type="component" value="Unassembled WGS sequence"/>
</dbReference>
<reference evidence="1 2" key="1">
    <citation type="submission" date="2016-08" db="EMBL/GenBank/DDBJ databases">
        <authorList>
            <person name="Seilhamer J.J."/>
        </authorList>
    </citation>
    <scope>NUCLEOTIDE SEQUENCE [LARGE SCALE GENOMIC DNA]</scope>
    <source>
        <strain evidence="1 2">KCTC 42603</strain>
    </source>
</reference>
<sequence>MPDPIFVRKLYPVESAGYGQNSEDIGEGFSIPVPCAWAVTANLAFAGRGEVPSHSAKRVVWKDFGLTDMTISIRHYEDFAHRMSGPAFRFNGPYDFLFIDIKGTTVDFYHSTDEGLSQLDSVSHTLGYGTGDEYEATFEMNGNTFRVYIEGVLKATFTSDVNMGSTIHGLNNRSDRAASLGDITYTNQLGISTIIVPDDPIPPVITDTQGTVILTQGDTYVETATAEDNVDGVISQFIEYEDLKGVPTVVTTDTVGTYDYFLKIRDNNNNETRLSKRVIVEDALVTEKAANRMANARESINTNESLMELILTGATPGYQSYLVQAHHENDPSDVLFNTSVEFNNGVASISVDRPVGFPFTGAVFEGAYPFDNGTAIVGATSGTLYCYANEAISSASTLPDNVVAIEGVPIDGDRNVRTAKGGIVAYRNGFFEYVPDGAFDHLEPDTTDTDTFEYMLPGGVTRSLTITILASIMVEENIAENSTDTTITYAYAEGDTYEVAFDVTGRTTGDILPLAIGDTTFTPRYTFDRDGREVWHLKIPANCSQIVLTHQNGFDGTTDGLHVKRVKKPSTVIAPRRLDVSQVNQRQQPPNCPVEGNCVIRPALETVLDPATLSDYTFTEDITGETLGANGGRLGYRASSGGNFRFVDCRSIEKKEAISMYGGLGDVLIVDNLWCEGGYPASEDGPWEFELGISNGTTNGDGVASVYITNTYIDLKKSSINGGYSGGNNTDCLVMNDNAHSLAEQSLNLFNGAFYNGGDGNLDCKITNILNYAEFGYSFRNIRQHPKNIGIHANVKHLGTPPDPGYSHQAQWLGYTDSKSLLFNCEIAGQRVVDITDADVSEYTDRSPSDIPNKFIVLKTQPNIPDTLQSAFDEIEGQYKLSADTEWIDLPKITVGHCGDLRWRPTLPAGTYDFRTRTILGTQTSAWVNNNGVVLL</sequence>
<dbReference type="AlphaFoldDB" id="A0A1E7ZE95"/>
<accession>A0A1E7ZE95</accession>